<dbReference type="GO" id="GO:0006352">
    <property type="term" value="P:DNA-templated transcription initiation"/>
    <property type="evidence" value="ECO:0007669"/>
    <property type="project" value="InterPro"/>
</dbReference>
<keyword evidence="3" id="KW-0731">Sigma factor</keyword>
<dbReference type="InterPro" id="IPR013325">
    <property type="entry name" value="RNA_pol_sigma_r2"/>
</dbReference>
<evidence type="ECO:0000259" key="7">
    <source>
        <dbReference type="Pfam" id="PF08281"/>
    </source>
</evidence>
<dbReference type="Pfam" id="PF04542">
    <property type="entry name" value="Sigma70_r2"/>
    <property type="match status" value="1"/>
</dbReference>
<comment type="similarity">
    <text evidence="1">Belongs to the sigma-70 factor family. ECF subfamily.</text>
</comment>
<dbReference type="Gene3D" id="1.10.10.10">
    <property type="entry name" value="Winged helix-like DNA-binding domain superfamily/Winged helix DNA-binding domain"/>
    <property type="match status" value="1"/>
</dbReference>
<keyword evidence="4" id="KW-0238">DNA-binding</keyword>
<feature type="domain" description="RNA polymerase sigma-70 region 2" evidence="6">
    <location>
        <begin position="22"/>
        <end position="88"/>
    </location>
</feature>
<protein>
    <submittedName>
        <fullName evidence="8">RNA polymerase sigma factor</fullName>
    </submittedName>
</protein>
<keyword evidence="9" id="KW-1185">Reference proteome</keyword>
<name>A0A859FJS6_9BACI</name>
<evidence type="ECO:0000313" key="8">
    <source>
        <dbReference type="EMBL" id="QKS73049.1"/>
    </source>
</evidence>
<evidence type="ECO:0000256" key="1">
    <source>
        <dbReference type="ARBA" id="ARBA00010641"/>
    </source>
</evidence>
<dbReference type="SUPFAM" id="SSF88946">
    <property type="entry name" value="Sigma2 domain of RNA polymerase sigma factors"/>
    <property type="match status" value="1"/>
</dbReference>
<dbReference type="GO" id="GO:0016987">
    <property type="term" value="F:sigma factor activity"/>
    <property type="evidence" value="ECO:0007669"/>
    <property type="project" value="UniProtKB-KW"/>
</dbReference>
<proteinExistence type="inferred from homology"/>
<evidence type="ECO:0000256" key="4">
    <source>
        <dbReference type="ARBA" id="ARBA00023125"/>
    </source>
</evidence>
<dbReference type="PANTHER" id="PTHR43133:SF8">
    <property type="entry name" value="RNA POLYMERASE SIGMA FACTOR HI_1459-RELATED"/>
    <property type="match status" value="1"/>
</dbReference>
<gene>
    <name evidence="8" type="ORF">FLK61_41395</name>
</gene>
<evidence type="ECO:0000256" key="2">
    <source>
        <dbReference type="ARBA" id="ARBA00023015"/>
    </source>
</evidence>
<keyword evidence="2" id="KW-0805">Transcription regulation</keyword>
<dbReference type="InterPro" id="IPR036388">
    <property type="entry name" value="WH-like_DNA-bd_sf"/>
</dbReference>
<dbReference type="Gene3D" id="1.10.1740.10">
    <property type="match status" value="1"/>
</dbReference>
<dbReference type="InterPro" id="IPR013324">
    <property type="entry name" value="RNA_pol_sigma_r3/r4-like"/>
</dbReference>
<evidence type="ECO:0000256" key="3">
    <source>
        <dbReference type="ARBA" id="ARBA00023082"/>
    </source>
</evidence>
<dbReference type="InterPro" id="IPR039425">
    <property type="entry name" value="RNA_pol_sigma-70-like"/>
</dbReference>
<accession>A0A859FJS6</accession>
<keyword evidence="5" id="KW-0804">Transcription</keyword>
<dbReference type="RefSeq" id="WP_176011015.1">
    <property type="nucleotide sequence ID" value="NZ_CP041372.2"/>
</dbReference>
<reference evidence="9" key="1">
    <citation type="submission" date="2019-07" db="EMBL/GenBank/DDBJ databases">
        <title>Bacillus alkalisoli sp. nov. isolated from saline soil.</title>
        <authorList>
            <person name="Sun J.-Q."/>
            <person name="Xu L."/>
        </authorList>
    </citation>
    <scope>NUCLEOTIDE SEQUENCE [LARGE SCALE GENOMIC DNA]</scope>
    <source>
        <strain evidence="9">M4U3P1</strain>
    </source>
</reference>
<dbReference type="SUPFAM" id="SSF88659">
    <property type="entry name" value="Sigma3 and sigma4 domains of RNA polymerase sigma factors"/>
    <property type="match status" value="1"/>
</dbReference>
<dbReference type="InterPro" id="IPR007627">
    <property type="entry name" value="RNA_pol_sigma70_r2"/>
</dbReference>
<dbReference type="CDD" id="cd06171">
    <property type="entry name" value="Sigma70_r4"/>
    <property type="match status" value="1"/>
</dbReference>
<sequence>MTDEELVLEALSGNDEALPILHDRYVDMIYQYVYVQTKNHHDTEEIVQDSFYKMATKLHSFDHKSTFKTWLYTICRNTLLDFHRKKRKDRSVSAEDVHIDGLFASRSAEEEVLQKHSPILDALKHLKKDYQDVLLLRFVQNLSLNETAEIMDKSVFAVKSLQKRASKKFVSILDERWEQYGHKR</sequence>
<organism evidence="8 9">
    <name type="scientific">Paenalkalicoccus suaedae</name>
    <dbReference type="NCBI Taxonomy" id="2592382"/>
    <lineage>
        <taxon>Bacteria</taxon>
        <taxon>Bacillati</taxon>
        <taxon>Bacillota</taxon>
        <taxon>Bacilli</taxon>
        <taxon>Bacillales</taxon>
        <taxon>Bacillaceae</taxon>
        <taxon>Paenalkalicoccus</taxon>
    </lineage>
</organism>
<feature type="domain" description="RNA polymerase sigma factor 70 region 4 type 2" evidence="7">
    <location>
        <begin position="119"/>
        <end position="168"/>
    </location>
</feature>
<evidence type="ECO:0000313" key="9">
    <source>
        <dbReference type="Proteomes" id="UP000318138"/>
    </source>
</evidence>
<dbReference type="Proteomes" id="UP000318138">
    <property type="component" value="Chromosome"/>
</dbReference>
<evidence type="ECO:0000259" key="6">
    <source>
        <dbReference type="Pfam" id="PF04542"/>
    </source>
</evidence>
<dbReference type="InterPro" id="IPR013249">
    <property type="entry name" value="RNA_pol_sigma70_r4_t2"/>
</dbReference>
<dbReference type="Pfam" id="PF08281">
    <property type="entry name" value="Sigma70_r4_2"/>
    <property type="match status" value="1"/>
</dbReference>
<dbReference type="PANTHER" id="PTHR43133">
    <property type="entry name" value="RNA POLYMERASE ECF-TYPE SIGMA FACTO"/>
    <property type="match status" value="1"/>
</dbReference>
<dbReference type="InterPro" id="IPR014284">
    <property type="entry name" value="RNA_pol_sigma-70_dom"/>
</dbReference>
<evidence type="ECO:0000256" key="5">
    <source>
        <dbReference type="ARBA" id="ARBA00023163"/>
    </source>
</evidence>
<dbReference type="AlphaFoldDB" id="A0A859FJS6"/>
<dbReference type="EMBL" id="CP041372">
    <property type="protein sequence ID" value="QKS73049.1"/>
    <property type="molecule type" value="Genomic_DNA"/>
</dbReference>
<dbReference type="NCBIfam" id="TIGR02937">
    <property type="entry name" value="sigma70-ECF"/>
    <property type="match status" value="1"/>
</dbReference>
<dbReference type="GO" id="GO:0003677">
    <property type="term" value="F:DNA binding"/>
    <property type="evidence" value="ECO:0007669"/>
    <property type="project" value="UniProtKB-KW"/>
</dbReference>
<dbReference type="KEGG" id="psua:FLK61_41395"/>